<keyword evidence="2" id="KW-1185">Reference proteome</keyword>
<dbReference type="Proteomes" id="UP001497535">
    <property type="component" value="Unassembled WGS sequence"/>
</dbReference>
<organism evidence="1 2">
    <name type="scientific">Meloidogyne enterolobii</name>
    <name type="common">Root-knot nematode worm</name>
    <name type="synonym">Meloidogyne mayaguensis</name>
    <dbReference type="NCBI Taxonomy" id="390850"/>
    <lineage>
        <taxon>Eukaryota</taxon>
        <taxon>Metazoa</taxon>
        <taxon>Ecdysozoa</taxon>
        <taxon>Nematoda</taxon>
        <taxon>Chromadorea</taxon>
        <taxon>Rhabditida</taxon>
        <taxon>Tylenchina</taxon>
        <taxon>Tylenchomorpha</taxon>
        <taxon>Tylenchoidea</taxon>
        <taxon>Meloidogynidae</taxon>
        <taxon>Meloidogyninae</taxon>
        <taxon>Meloidogyne</taxon>
    </lineage>
</organism>
<evidence type="ECO:0000313" key="2">
    <source>
        <dbReference type="Proteomes" id="UP001497535"/>
    </source>
</evidence>
<accession>A0ACB0YL34</accession>
<comment type="caution">
    <text evidence="1">The sequence shown here is derived from an EMBL/GenBank/DDBJ whole genome shotgun (WGS) entry which is preliminary data.</text>
</comment>
<reference evidence="1" key="1">
    <citation type="submission" date="2023-11" db="EMBL/GenBank/DDBJ databases">
        <authorList>
            <person name="Poullet M."/>
        </authorList>
    </citation>
    <scope>NUCLEOTIDE SEQUENCE</scope>
    <source>
        <strain evidence="1">E1834</strain>
    </source>
</reference>
<dbReference type="EMBL" id="CAVMJV010000014">
    <property type="protein sequence ID" value="CAK5051800.1"/>
    <property type="molecule type" value="Genomic_DNA"/>
</dbReference>
<evidence type="ECO:0000313" key="1">
    <source>
        <dbReference type="EMBL" id="CAK5051800.1"/>
    </source>
</evidence>
<sequence>MYLYNLTLQGITSINCAEVCVAKGSVLQLLFCDPKTGKISVICSCDTFGIIRSLLTFRLTGSSKDYIAVASDSGRIVILEYSSQKHSFERVHQETYGKSGCRRVVPGQYLAVDPKGRALLIGAIERQKLVYILNRDAQANLTISSPLEAHKNYSICFSIVGIDVGFENPTFACLEIDYEVSFYFKLKLFYFSVGCFLFFL</sequence>
<protein>
    <submittedName>
        <fullName evidence="1">Uncharacterized protein</fullName>
    </submittedName>
</protein>
<name>A0ACB0YL34_MELEN</name>
<gene>
    <name evidence="1" type="ORF">MENTE1834_LOCUS13707</name>
</gene>
<proteinExistence type="predicted"/>